<feature type="compositionally biased region" description="Low complexity" evidence="1">
    <location>
        <begin position="24"/>
        <end position="40"/>
    </location>
</feature>
<name>B7PPM9_IXOSC</name>
<feature type="compositionally biased region" description="Basic and acidic residues" evidence="1">
    <location>
        <begin position="126"/>
        <end position="141"/>
    </location>
</feature>
<dbReference type="OrthoDB" id="6060890at2759"/>
<dbReference type="VEuPathDB" id="VectorBase:ISCP_030323"/>
<dbReference type="HOGENOM" id="CLU_950873_0_0_1"/>
<dbReference type="VEuPathDB" id="VectorBase:ISCI018559"/>
<dbReference type="VEuPathDB" id="VectorBase:ISCW018559"/>
<dbReference type="EMBL" id="ABJB010473678">
    <property type="status" value="NOT_ANNOTATED_CDS"/>
    <property type="molecule type" value="Genomic_DNA"/>
</dbReference>
<feature type="region of interest" description="Disordered" evidence="1">
    <location>
        <begin position="274"/>
        <end position="293"/>
    </location>
</feature>
<evidence type="ECO:0000313" key="3">
    <source>
        <dbReference type="EnsemblMetazoa" id="ISCW018559-PA"/>
    </source>
</evidence>
<dbReference type="Proteomes" id="UP000001555">
    <property type="component" value="Unassembled WGS sequence"/>
</dbReference>
<reference evidence="3" key="2">
    <citation type="submission" date="2020-05" db="UniProtKB">
        <authorList>
            <consortium name="EnsemblMetazoa"/>
        </authorList>
    </citation>
    <scope>IDENTIFICATION</scope>
    <source>
        <strain evidence="3">wikel</strain>
    </source>
</reference>
<dbReference type="EnsemblMetazoa" id="ISCW018559-RA">
    <property type="protein sequence ID" value="ISCW018559-PA"/>
    <property type="gene ID" value="ISCW018559"/>
</dbReference>
<dbReference type="PaxDb" id="6945-B7PPM9"/>
<dbReference type="EMBL" id="ABJB010514302">
    <property type="status" value="NOT_ANNOTATED_CDS"/>
    <property type="molecule type" value="Genomic_DNA"/>
</dbReference>
<feature type="compositionally biased region" description="Basic residues" evidence="1">
    <location>
        <begin position="114"/>
        <end position="125"/>
    </location>
</feature>
<proteinExistence type="predicted"/>
<feature type="region of interest" description="Disordered" evidence="1">
    <location>
        <begin position="15"/>
        <end position="224"/>
    </location>
</feature>
<dbReference type="EMBL" id="ABJB010541044">
    <property type="status" value="NOT_ANNOTATED_CDS"/>
    <property type="molecule type" value="Genomic_DNA"/>
</dbReference>
<evidence type="ECO:0000256" key="1">
    <source>
        <dbReference type="SAM" id="MobiDB-lite"/>
    </source>
</evidence>
<sequence>MAGFTKHLSTHVYFHMDRSGQGGSSAPAPGKKPSSSPASGRLPTSADTAAPRRRDVQRPALPRTRSEASETGGVPPPPAPSRYEPTSSDWDDFDYFCQSPYLLSMPAEAPPRERFKRRLFRRSHRDKYGPDQDRPLQRHQEPQTSASADRVRCGSRSSETALGDWQRRQPSIRRSPVAASGPAPGSQRSLLGGDPEDELDDEDLDGGHHPLSHRGGSGRGRADQGLEYQPDCVIVSSRTMDRFLPAFGQLDSLKFVNAHHGVIGRRDARVPSLGEEAHEENTDVFSRDTQLVE</sequence>
<organism>
    <name type="scientific">Ixodes scapularis</name>
    <name type="common">Black-legged tick</name>
    <name type="synonym">Deer tick</name>
    <dbReference type="NCBI Taxonomy" id="6945"/>
    <lineage>
        <taxon>Eukaryota</taxon>
        <taxon>Metazoa</taxon>
        <taxon>Ecdysozoa</taxon>
        <taxon>Arthropoda</taxon>
        <taxon>Chelicerata</taxon>
        <taxon>Arachnida</taxon>
        <taxon>Acari</taxon>
        <taxon>Parasitiformes</taxon>
        <taxon>Ixodida</taxon>
        <taxon>Ixodoidea</taxon>
        <taxon>Ixodidae</taxon>
        <taxon>Ixodinae</taxon>
        <taxon>Ixodes</taxon>
    </lineage>
</organism>
<evidence type="ECO:0000313" key="4">
    <source>
        <dbReference type="Proteomes" id="UP000001555"/>
    </source>
</evidence>
<dbReference type="EMBL" id="ABJB010557009">
    <property type="status" value="NOT_ANNOTATED_CDS"/>
    <property type="molecule type" value="Genomic_DNA"/>
</dbReference>
<dbReference type="EMBL" id="DS759142">
    <property type="protein sequence ID" value="EEC08551.1"/>
    <property type="molecule type" value="Genomic_DNA"/>
</dbReference>
<feature type="compositionally biased region" description="Polar residues" evidence="1">
    <location>
        <begin position="283"/>
        <end position="293"/>
    </location>
</feature>
<gene>
    <name evidence="2" type="ORF">IscW_ISCW018559</name>
</gene>
<evidence type="ECO:0000313" key="2">
    <source>
        <dbReference type="EMBL" id="EEC08551.1"/>
    </source>
</evidence>
<accession>B7PPM9</accession>
<keyword evidence="4" id="KW-1185">Reference proteome</keyword>
<protein>
    <submittedName>
        <fullName evidence="2 3">Uncharacterized protein</fullName>
    </submittedName>
</protein>
<dbReference type="EMBL" id="ABJB010910131">
    <property type="status" value="NOT_ANNOTATED_CDS"/>
    <property type="molecule type" value="Genomic_DNA"/>
</dbReference>
<reference evidence="2 4" key="1">
    <citation type="submission" date="2008-03" db="EMBL/GenBank/DDBJ databases">
        <title>Annotation of Ixodes scapularis.</title>
        <authorList>
            <consortium name="Ixodes scapularis Genome Project Consortium"/>
            <person name="Caler E."/>
            <person name="Hannick L.I."/>
            <person name="Bidwell S."/>
            <person name="Joardar V."/>
            <person name="Thiagarajan M."/>
            <person name="Amedeo P."/>
            <person name="Galinsky K.J."/>
            <person name="Schobel S."/>
            <person name="Inman J."/>
            <person name="Hostetler J."/>
            <person name="Miller J."/>
            <person name="Hammond M."/>
            <person name="Megy K."/>
            <person name="Lawson D."/>
            <person name="Kodira C."/>
            <person name="Sutton G."/>
            <person name="Meyer J."/>
            <person name="Hill C.A."/>
            <person name="Birren B."/>
            <person name="Nene V."/>
            <person name="Collins F."/>
            <person name="Alarcon-Chaidez F."/>
            <person name="Wikel S."/>
            <person name="Strausberg R."/>
        </authorList>
    </citation>
    <scope>NUCLEOTIDE SEQUENCE [LARGE SCALE GENOMIC DNA]</scope>
    <source>
        <strain evidence="4">Wikel</strain>
        <strain evidence="2">Wikel colony</strain>
    </source>
</reference>
<feature type="compositionally biased region" description="Acidic residues" evidence="1">
    <location>
        <begin position="194"/>
        <end position="204"/>
    </location>
</feature>
<dbReference type="InParanoid" id="B7PPM9"/>
<dbReference type="AlphaFoldDB" id="B7PPM9"/>